<dbReference type="KEGG" id="mwe:WEN_01330"/>
<dbReference type="EMBL" id="CP003703">
    <property type="protein sequence ID" value="AFN65065.1"/>
    <property type="molecule type" value="Genomic_DNA"/>
</dbReference>
<dbReference type="AlphaFoldDB" id="I6ZIP6"/>
<evidence type="ECO:0000313" key="1">
    <source>
        <dbReference type="EMBL" id="AFN65065.1"/>
    </source>
</evidence>
<dbReference type="HOGENOM" id="CLU_2451511_0_0_14"/>
<evidence type="ECO:0000313" key="2">
    <source>
        <dbReference type="Proteomes" id="UP000009005"/>
    </source>
</evidence>
<gene>
    <name evidence="1" type="ordered locus">WEN_01330</name>
</gene>
<sequence>MSLLLTAFQATIRTHAFFFGGGEIIYKINFAKGRERDIWSIDFPWDLCFSKELHERIRESHDSSLFFPLLFPEGQIRLVKLEKKWFRGL</sequence>
<protein>
    <submittedName>
        <fullName evidence="1">Uncharacterized protein</fullName>
    </submittedName>
</protein>
<organism evidence="1 2">
    <name type="scientific">Mycoplasma wenyonii (strain Massachusetts)</name>
    <name type="common">Eperythrozoon wenyonii</name>
    <dbReference type="NCBI Taxonomy" id="1197325"/>
    <lineage>
        <taxon>Bacteria</taxon>
        <taxon>Bacillati</taxon>
        <taxon>Mycoplasmatota</taxon>
        <taxon>Mollicutes</taxon>
        <taxon>Mycoplasmataceae</taxon>
        <taxon>Mycoplasma</taxon>
    </lineage>
</organism>
<reference evidence="1 2" key="1">
    <citation type="journal article" date="2012" name="J. Bacteriol.">
        <title>Complete genome sequence of Mycoplasma wenyonii strain Massachusetts.</title>
        <authorList>
            <person name="Dos Santos A.P."/>
            <person name="Guimaraes A.M."/>
            <person name="do Nascimento N.C."/>
            <person name="Sanmiguel P.J."/>
            <person name="Messick J.B."/>
        </authorList>
    </citation>
    <scope>NUCLEOTIDE SEQUENCE [LARGE SCALE GENOMIC DNA]</scope>
    <source>
        <strain evidence="1 2">Massachusetts</strain>
    </source>
</reference>
<name>I6ZIP6_MYCWM</name>
<proteinExistence type="predicted"/>
<dbReference type="Proteomes" id="UP000009005">
    <property type="component" value="Chromosome"/>
</dbReference>
<accession>I6ZIP6</accession>
<keyword evidence="2" id="KW-1185">Reference proteome</keyword>